<dbReference type="InterPro" id="IPR029045">
    <property type="entry name" value="ClpP/crotonase-like_dom_sf"/>
</dbReference>
<dbReference type="PaxDb" id="4081-Solyc07g044720.1.1"/>
<keyword evidence="6" id="KW-1185">Reference proteome</keyword>
<feature type="transmembrane region" description="Helical" evidence="3">
    <location>
        <begin position="32"/>
        <end position="54"/>
    </location>
</feature>
<dbReference type="OMA" id="NTRDSCI"/>
<comment type="catalytic activity">
    <reaction evidence="2">
        <text>3-hydroxy-2-methylpropanoyl-CoA + H2O = 3-hydroxy-2-methylpropanoate + CoA + H(+)</text>
        <dbReference type="Rhea" id="RHEA:20888"/>
        <dbReference type="ChEBI" id="CHEBI:11805"/>
        <dbReference type="ChEBI" id="CHEBI:15377"/>
        <dbReference type="ChEBI" id="CHEBI:15378"/>
        <dbReference type="ChEBI" id="CHEBI:57287"/>
        <dbReference type="ChEBI" id="CHEBI:57340"/>
        <dbReference type="EC" id="3.1.2.4"/>
    </reaction>
</comment>
<dbReference type="InterPro" id="IPR045004">
    <property type="entry name" value="ECH_dom"/>
</dbReference>
<proteinExistence type="inferred from homology"/>
<protein>
    <recommendedName>
        <fullName evidence="2">3-hydroxyisobutyryl-CoA hydrolase</fullName>
        <shortName evidence="2">HIB-CoA hydrolase</shortName>
        <shortName evidence="2">HIBYL-CoA-H</shortName>
        <ecNumber evidence="2">3.1.2.4</ecNumber>
    </recommendedName>
    <alternativeName>
        <fullName evidence="2">3-hydroxyisobutyryl-coenzyme A hydrolase</fullName>
    </alternativeName>
</protein>
<reference evidence="5" key="2">
    <citation type="submission" date="2019-01" db="UniProtKB">
        <authorList>
            <consortium name="EnsemblPlants"/>
        </authorList>
    </citation>
    <scope>IDENTIFICATION</scope>
    <source>
        <strain evidence="5">cv. Heinz 1706</strain>
    </source>
</reference>
<dbReference type="PANTHER" id="PTHR43176">
    <property type="entry name" value="3-HYDROXYISOBUTYRYL-COA HYDROLASE-RELATED"/>
    <property type="match status" value="1"/>
</dbReference>
<evidence type="ECO:0000313" key="5">
    <source>
        <dbReference type="EnsemblPlants" id="Solyc07g044720.2.1"/>
    </source>
</evidence>
<dbReference type="Pfam" id="PF16113">
    <property type="entry name" value="ECH_2"/>
    <property type="match status" value="1"/>
</dbReference>
<keyword evidence="3" id="KW-0472">Membrane</keyword>
<evidence type="ECO:0000256" key="1">
    <source>
        <dbReference type="ARBA" id="ARBA00022801"/>
    </source>
</evidence>
<evidence type="ECO:0000259" key="4">
    <source>
        <dbReference type="Pfam" id="PF16113"/>
    </source>
</evidence>
<dbReference type="PANTHER" id="PTHR43176:SF27">
    <property type="entry name" value="3-HYDROXYISOBUTYRYL-COA HYDROLASE"/>
    <property type="match status" value="1"/>
</dbReference>
<comment type="similarity">
    <text evidence="2">Belongs to the enoyl-CoA hydratase/isomerase family.</text>
</comment>
<dbReference type="InterPro" id="IPR032259">
    <property type="entry name" value="HIBYL-CoA-H"/>
</dbReference>
<comment type="function">
    <text evidence="2">Hydrolyzes 3-hydroxyisobutyryl-CoA (HIBYL-CoA), a saline catabolite. Has high activity toward isobutyryl-CoA. Could be an isobutyryl-CoA dehydrogenase that functions in valine catabolism.</text>
</comment>
<keyword evidence="3" id="KW-0812">Transmembrane</keyword>
<accession>A0A3Q7I6T2</accession>
<evidence type="ECO:0000256" key="3">
    <source>
        <dbReference type="SAM" id="Phobius"/>
    </source>
</evidence>
<feature type="domain" description="Enoyl-CoA hydratase/isomerase" evidence="4">
    <location>
        <begin position="75"/>
        <end position="406"/>
    </location>
</feature>
<sequence>MRENIFLLIILIITRLFVIANFNLLIRVITYFYVFSSIDMAVISIPSSTTMFPMPQQVLRQNKEVVMAEEMGCARMLTLNRPDNLNYISAKVALALGQNFEKYENDDNADFVIIKGAGRTFSGGGDLHMFYDGRNTRDSCIEGTYRMYWLCYHIHTYKKPHIALVHGMSVGGGASLMTPMKFSVVTEKAFSSTPEINIGFHPDCGFSYMLPRLPGRLGEYLGLTGEKLRGKEVVAAGLATHYVPSQKLFQLEKRLVSLKNGDEDTIRSVINKFSSNIQIDERSILNKLSIINECFSKDSVEEIIESFEAEASKKGNDWIMPVLKRLKKASPTSLKITLRSIREGRTQTISECLRREFRISMNIQRTIISGDFYEGIRAQVIDKDKSPKWNPSTLDKVLDDQLDLIFKPFEDHDLELQIPVDEEELYRWRGKYEKFQLFSSQPSERQKALRSVSSRESVFV</sequence>
<evidence type="ECO:0000256" key="2">
    <source>
        <dbReference type="RuleBase" id="RU369070"/>
    </source>
</evidence>
<comment type="pathway">
    <text evidence="2">Amino-acid degradation; L-valine degradation.</text>
</comment>
<feature type="transmembrane region" description="Helical" evidence="3">
    <location>
        <begin position="5"/>
        <end position="26"/>
    </location>
</feature>
<organism evidence="5">
    <name type="scientific">Solanum lycopersicum</name>
    <name type="common">Tomato</name>
    <name type="synonym">Lycopersicon esculentum</name>
    <dbReference type="NCBI Taxonomy" id="4081"/>
    <lineage>
        <taxon>Eukaryota</taxon>
        <taxon>Viridiplantae</taxon>
        <taxon>Streptophyta</taxon>
        <taxon>Embryophyta</taxon>
        <taxon>Tracheophyta</taxon>
        <taxon>Spermatophyta</taxon>
        <taxon>Magnoliopsida</taxon>
        <taxon>eudicotyledons</taxon>
        <taxon>Gunneridae</taxon>
        <taxon>Pentapetalae</taxon>
        <taxon>asterids</taxon>
        <taxon>lamiids</taxon>
        <taxon>Solanales</taxon>
        <taxon>Solanaceae</taxon>
        <taxon>Solanoideae</taxon>
        <taxon>Solaneae</taxon>
        <taxon>Solanum</taxon>
        <taxon>Solanum subgen. Lycopersicon</taxon>
    </lineage>
</organism>
<dbReference type="FunFam" id="3.90.226.10:FF:000027">
    <property type="entry name" value="Probable 3-hydroxyisobutyryl-CoA hydrolase 2"/>
    <property type="match status" value="1"/>
</dbReference>
<evidence type="ECO:0000313" key="6">
    <source>
        <dbReference type="Proteomes" id="UP000004994"/>
    </source>
</evidence>
<dbReference type="Gene3D" id="3.90.226.10">
    <property type="entry name" value="2-enoyl-CoA Hydratase, Chain A, domain 1"/>
    <property type="match status" value="1"/>
</dbReference>
<dbReference type="GO" id="GO:0006574">
    <property type="term" value="P:L-valine catabolic process"/>
    <property type="evidence" value="ECO:0000318"/>
    <property type="project" value="GO_Central"/>
</dbReference>
<keyword evidence="1 2" id="KW-0378">Hydrolase</keyword>
<dbReference type="CDD" id="cd06558">
    <property type="entry name" value="crotonase-like"/>
    <property type="match status" value="1"/>
</dbReference>
<name>A0A3Q7I6T2_SOLLC</name>
<dbReference type="NCBIfam" id="NF004127">
    <property type="entry name" value="PRK05617.1"/>
    <property type="match status" value="1"/>
</dbReference>
<dbReference type="GO" id="GO:0003860">
    <property type="term" value="F:3-hydroxyisobutyryl-CoA hydrolase activity"/>
    <property type="evidence" value="ECO:0000318"/>
    <property type="project" value="GO_Central"/>
</dbReference>
<dbReference type="Gramene" id="Solyc07g044720.2.1">
    <property type="protein sequence ID" value="Solyc07g044720.2.1"/>
    <property type="gene ID" value="Solyc07g044720.2"/>
</dbReference>
<dbReference type="SUPFAM" id="SSF52096">
    <property type="entry name" value="ClpP/crotonase"/>
    <property type="match status" value="1"/>
</dbReference>
<dbReference type="EC" id="3.1.2.4" evidence="2"/>
<reference evidence="5" key="1">
    <citation type="journal article" date="2012" name="Nature">
        <title>The tomato genome sequence provides insights into fleshy fruit evolution.</title>
        <authorList>
            <consortium name="Tomato Genome Consortium"/>
        </authorList>
    </citation>
    <scope>NUCLEOTIDE SEQUENCE [LARGE SCALE GENOMIC DNA]</scope>
    <source>
        <strain evidence="5">cv. Heinz 1706</strain>
    </source>
</reference>
<dbReference type="Proteomes" id="UP000004994">
    <property type="component" value="Chromosome 7"/>
</dbReference>
<dbReference type="AlphaFoldDB" id="A0A3Q7I6T2"/>
<gene>
    <name evidence="5" type="primary">LOC101244504</name>
</gene>
<dbReference type="EnsemblPlants" id="Solyc07g044720.2.1">
    <property type="protein sequence ID" value="Solyc07g044720.2.1"/>
    <property type="gene ID" value="Solyc07g044720.2"/>
</dbReference>
<dbReference type="InParanoid" id="A0A3Q7I6T2"/>
<dbReference type="STRING" id="4081.A0A3Q7I6T2"/>
<keyword evidence="3" id="KW-1133">Transmembrane helix</keyword>